<organism evidence="2 3">
    <name type="scientific">Aspergillus kawachii</name>
    <name type="common">White koji mold</name>
    <name type="synonym">Aspergillus awamori var. kawachi</name>
    <dbReference type="NCBI Taxonomy" id="1069201"/>
    <lineage>
        <taxon>Eukaryota</taxon>
        <taxon>Fungi</taxon>
        <taxon>Dikarya</taxon>
        <taxon>Ascomycota</taxon>
        <taxon>Pezizomycotina</taxon>
        <taxon>Eurotiomycetes</taxon>
        <taxon>Eurotiomycetidae</taxon>
        <taxon>Eurotiales</taxon>
        <taxon>Aspergillaceae</taxon>
        <taxon>Aspergillus</taxon>
        <taxon>Aspergillus subgen. Circumdati</taxon>
    </lineage>
</organism>
<dbReference type="Proteomes" id="UP000075230">
    <property type="component" value="Unassembled WGS sequence"/>
</dbReference>
<reference evidence="2 3" key="1">
    <citation type="journal article" date="2016" name="DNA Res.">
        <title>Genome sequence of Aspergillus luchuensis NBRC 4314.</title>
        <authorList>
            <person name="Yamada O."/>
            <person name="Machida M."/>
            <person name="Hosoyama A."/>
            <person name="Goto M."/>
            <person name="Takahashi T."/>
            <person name="Futagami T."/>
            <person name="Yamagata Y."/>
            <person name="Takeuchi M."/>
            <person name="Kobayashi T."/>
            <person name="Koike H."/>
            <person name="Abe K."/>
            <person name="Asai K."/>
            <person name="Arita M."/>
            <person name="Fujita N."/>
            <person name="Fukuda K."/>
            <person name="Higa K."/>
            <person name="Horikawa H."/>
            <person name="Ishikawa T."/>
            <person name="Jinno K."/>
            <person name="Kato Y."/>
            <person name="Kirimura K."/>
            <person name="Mizutani O."/>
            <person name="Nakasone K."/>
            <person name="Sano M."/>
            <person name="Shiraishi Y."/>
            <person name="Tsukahara M."/>
            <person name="Gomi K."/>
        </authorList>
    </citation>
    <scope>NUCLEOTIDE SEQUENCE [LARGE SCALE GENOMIC DNA]</scope>
    <source>
        <strain evidence="2 3">RIB 2604</strain>
    </source>
</reference>
<feature type="compositionally biased region" description="Acidic residues" evidence="1">
    <location>
        <begin position="17"/>
        <end position="42"/>
    </location>
</feature>
<protein>
    <submittedName>
        <fullName evidence="2">Nonsense-mediated mRNA decay factor</fullName>
    </submittedName>
</protein>
<comment type="caution">
    <text evidence="2">The sequence shown here is derived from an EMBL/GenBank/DDBJ whole genome shotgun (WGS) entry which is preliminary data.</text>
</comment>
<dbReference type="EMBL" id="BCWF01000018">
    <property type="protein sequence ID" value="GAT24260.1"/>
    <property type="molecule type" value="Genomic_DNA"/>
</dbReference>
<sequence length="70" mass="8433">MWEEREARRERAVEVEVAMEEEDGEDEEVREKEEDGEEEEERGDMMYCQVEKRSHHLIPSITAACVHRRQ</sequence>
<dbReference type="AlphaFoldDB" id="A0A146FDY1"/>
<evidence type="ECO:0000256" key="1">
    <source>
        <dbReference type="SAM" id="MobiDB-lite"/>
    </source>
</evidence>
<gene>
    <name evidence="2" type="ORF">RIB2604_01800850</name>
</gene>
<feature type="compositionally biased region" description="Basic and acidic residues" evidence="1">
    <location>
        <begin position="1"/>
        <end position="14"/>
    </location>
</feature>
<name>A0A146FDY1_ASPKA</name>
<feature type="region of interest" description="Disordered" evidence="1">
    <location>
        <begin position="1"/>
        <end position="44"/>
    </location>
</feature>
<evidence type="ECO:0000313" key="3">
    <source>
        <dbReference type="Proteomes" id="UP000075230"/>
    </source>
</evidence>
<evidence type="ECO:0000313" key="2">
    <source>
        <dbReference type="EMBL" id="GAT24260.1"/>
    </source>
</evidence>
<accession>A0A146FDY1</accession>
<reference evidence="3" key="2">
    <citation type="submission" date="2016-02" db="EMBL/GenBank/DDBJ databases">
        <title>Genome sequencing of Aspergillus luchuensis NBRC 4314.</title>
        <authorList>
            <person name="Yamada O."/>
        </authorList>
    </citation>
    <scope>NUCLEOTIDE SEQUENCE [LARGE SCALE GENOMIC DNA]</scope>
    <source>
        <strain evidence="3">RIB 2604</strain>
    </source>
</reference>
<proteinExistence type="predicted"/>